<gene>
    <name evidence="5" type="ORF">HNR71_000533</name>
    <name evidence="6" type="ORF">HPO96_20310</name>
</gene>
<accession>A0A7Y4L1I7</accession>
<evidence type="ECO:0000259" key="4">
    <source>
        <dbReference type="SMART" id="SM00560"/>
    </source>
</evidence>
<keyword evidence="1 3" id="KW-0732">Signal</keyword>
<dbReference type="InterPro" id="IPR042837">
    <property type="entry name" value="PTX3"/>
</dbReference>
<dbReference type="GO" id="GO:0006955">
    <property type="term" value="P:immune response"/>
    <property type="evidence" value="ECO:0007669"/>
    <property type="project" value="InterPro"/>
</dbReference>
<evidence type="ECO:0000256" key="3">
    <source>
        <dbReference type="SAM" id="SignalP"/>
    </source>
</evidence>
<comment type="caution">
    <text evidence="6">The sequence shown here is derived from an EMBL/GenBank/DDBJ whole genome shotgun (WGS) entry which is preliminary data.</text>
</comment>
<dbReference type="PANTHER" id="PTHR46943">
    <property type="entry name" value="PENTRAXIN-RELATED PROTEIN PTX3"/>
    <property type="match status" value="1"/>
</dbReference>
<keyword evidence="7" id="KW-1185">Reference proteome</keyword>
<evidence type="ECO:0000256" key="2">
    <source>
        <dbReference type="ARBA" id="ARBA00023157"/>
    </source>
</evidence>
<feature type="signal peptide" evidence="3">
    <location>
        <begin position="1"/>
        <end position="30"/>
    </location>
</feature>
<feature type="domain" description="LamG-like jellyroll fold" evidence="4">
    <location>
        <begin position="1387"/>
        <end position="1536"/>
    </location>
</feature>
<feature type="domain" description="LamG-like jellyroll fold" evidence="4">
    <location>
        <begin position="741"/>
        <end position="885"/>
    </location>
</feature>
<dbReference type="RefSeq" id="WP_171675061.1">
    <property type="nucleotide sequence ID" value="NZ_BAAAGT010000001.1"/>
</dbReference>
<dbReference type="SUPFAM" id="SSF49899">
    <property type="entry name" value="Concanavalin A-like lectins/glucanases"/>
    <property type="match status" value="4"/>
</dbReference>
<reference evidence="6 7" key="1">
    <citation type="submission" date="2020-05" db="EMBL/GenBank/DDBJ databases">
        <title>Genome sequence of Kribbella sandramycini ATCC 39419.</title>
        <authorList>
            <person name="Maclea K.S."/>
            <person name="Fair J.L."/>
        </authorList>
    </citation>
    <scope>NUCLEOTIDE SEQUENCE [LARGE SCALE GENOMIC DNA]</scope>
    <source>
        <strain evidence="6 7">ATCC 39419</strain>
    </source>
</reference>
<dbReference type="Pfam" id="PF13385">
    <property type="entry name" value="Laminin_G_3"/>
    <property type="match status" value="4"/>
</dbReference>
<evidence type="ECO:0000313" key="8">
    <source>
        <dbReference type="Proteomes" id="UP000553957"/>
    </source>
</evidence>
<sequence>MPSRLSRRLATLLALALATPLISATTTAEASRTAPAAAETTVAEVADLAGATRAARKQGSRVEVTGLRTADRTVYAQPDGTSMAELSPGPVRVRRGNGWAPIDPTLARTVDGTLVAKATAADVVFSGGGTGPMIRYGKPGSRITLTWPGVLPTPELDGATATYRNVRPDVDLVLKAEPAGYTQHLVVKTREAARQLESVRLGMQAEGLRVTATKTGALEARDKAGAVVFHAPPSAMWDSGTPIRRAVAAVAVDPSSLTITPDVKLMRDPEAKLPIIVDPNWATYGKAYWTSVSQGKPGSGWDNSSPGGSNVAQVGRCDFDGCNGIGVMRSYFQFDTQFQNILVGKTIMGVWLDAPVFSTGDCNPRKQMVLGTSEIGPGLKWSNAPSGWWIADGMVPSACDGRKEFSFALPKDHINRTRPSTYIIQSVDEGDKAYWRKYEAHNVKLRVRFNAAPNPPGSVRMDPPLPAPCKWCAGTPYFSGSTTRLIAGLSDPDGNAVLPQWDITTDGVTESRFGSLQANGSMHDTQIAVADGKKVGWNVRGWDVDENTGARFEAGPPTNGPGPFVVDRTSPSAGPKVTGTLYQDNNRWHGAVGVPGEFRFERELKNGQPDPGTADIDHYLWDTQTPPTKNRVDADALGGKATAWVTPTQDGPQELFVRSIDRAGNPSPITTYRFYVREGRGPLAQWSFEGDTKDMASLGDRDGTLNGTAKYAPGAIGLGLQLDGAQHTTNMTAPNTLRTDESFSVSAWVKPQPTRDGQVMAIASQDGAQNNGGFYLQFRDNKWAMLLLHNGTAVSPPGTLASASAPAQLDRWSHVTGVYDKLAKKIRLYVNGARVAEQALPADFVPWNASGPFVVGRQKCGASPCDPWSGGIDEVKAYDRALIDDEVRTAVARDDVQTAHWTFEEAEGNKTANQVDGGPIAALQGGAVLGDGAVGRGVLLDGVDDQLATDGPVVRTDQSFSVAAWVNLDKAPQTGWTVPVLAQDGANVSGFFLWYRQLADHGVWELFTPSADAVNRPADEMVVSTAPAKVGRLTHLAAVYDAAAKTIRLYVDGAPAGTAPRVAGFDATGPMRIGRGRWNGNPTNTWAGMIDEVRAYNRVISLEEVRGLKAGVDATAATWKLDSNATDASANHRDGTVHGPATWTAGQSSMPNPADKAIQLNGDAYVEAPHAVDVRQSFSVSAWLKPDRLGGWWVPLAQDGSVVSSFHLQLTDKGHWTFAMSGADVKDAGNSGARAIGPLAQPGVWQHVVGSYDAERKQLAIHVNGVLGATAPYTHTWDYPAGLFTIGGSKWNGNRHASFPGAIDDVRVHDRVLAESELVAMAGRDLNLAHNWALDETSGTGMADSVGSRSGTLNGPTRVSGRVGNALSFDGQDDTVSTPGVDIDTSKSFTVSSWVKLRKVCNPGAEFSCRLTAVSLDGGQTSKFRLGHFTDQDSHPLGAWIFEMPEANGTVTKASVSAVESDLDGWVHLAGVYDATAKQLWLYVNTNRQGTGVLNTPWTGSGGLQLGRGLRAGTPTEFWPGEIDDVRLYAGQLDKARIKNLYDSYPALAG</sequence>
<protein>
    <submittedName>
        <fullName evidence="6">LamG domain-containing protein</fullName>
    </submittedName>
</protein>
<organism evidence="6 7">
    <name type="scientific">Kribbella sandramycini</name>
    <dbReference type="NCBI Taxonomy" id="60450"/>
    <lineage>
        <taxon>Bacteria</taxon>
        <taxon>Bacillati</taxon>
        <taxon>Actinomycetota</taxon>
        <taxon>Actinomycetes</taxon>
        <taxon>Propionibacteriales</taxon>
        <taxon>Kribbellaceae</taxon>
        <taxon>Kribbella</taxon>
    </lineage>
</organism>
<dbReference type="Gene3D" id="2.60.120.200">
    <property type="match status" value="4"/>
</dbReference>
<dbReference type="InterPro" id="IPR006558">
    <property type="entry name" value="LamG-like"/>
</dbReference>
<keyword evidence="2" id="KW-1015">Disulfide bond</keyword>
<dbReference type="SMART" id="SM00560">
    <property type="entry name" value="LamGL"/>
    <property type="match status" value="4"/>
</dbReference>
<feature type="domain" description="LamG-like jellyroll fold" evidence="4">
    <location>
        <begin position="958"/>
        <end position="1103"/>
    </location>
</feature>
<reference evidence="5 8" key="2">
    <citation type="submission" date="2020-08" db="EMBL/GenBank/DDBJ databases">
        <title>Sequencing the genomes of 1000 actinobacteria strains.</title>
        <authorList>
            <person name="Klenk H.-P."/>
        </authorList>
    </citation>
    <scope>NUCLEOTIDE SEQUENCE [LARGE SCALE GENOMIC DNA]</scope>
    <source>
        <strain evidence="5 8">DSM 15626</strain>
    </source>
</reference>
<evidence type="ECO:0000313" key="7">
    <source>
        <dbReference type="Proteomes" id="UP000534306"/>
    </source>
</evidence>
<name>A0A7Y4L1I7_9ACTN</name>
<proteinExistence type="predicted"/>
<evidence type="ECO:0000313" key="5">
    <source>
        <dbReference type="EMBL" id="MBB6564896.1"/>
    </source>
</evidence>
<evidence type="ECO:0000313" key="6">
    <source>
        <dbReference type="EMBL" id="NOL42593.1"/>
    </source>
</evidence>
<dbReference type="PANTHER" id="PTHR46943:SF1">
    <property type="entry name" value="PENTRAXIN-RELATED PROTEIN PTX3"/>
    <property type="match status" value="1"/>
</dbReference>
<dbReference type="EMBL" id="JACHKF010000001">
    <property type="protein sequence ID" value="MBB6564896.1"/>
    <property type="molecule type" value="Genomic_DNA"/>
</dbReference>
<evidence type="ECO:0000256" key="1">
    <source>
        <dbReference type="ARBA" id="ARBA00022729"/>
    </source>
</evidence>
<feature type="chain" id="PRO_5044130766" evidence="3">
    <location>
        <begin position="31"/>
        <end position="1550"/>
    </location>
</feature>
<dbReference type="Proteomes" id="UP000553957">
    <property type="component" value="Unassembled WGS sequence"/>
</dbReference>
<dbReference type="Proteomes" id="UP000534306">
    <property type="component" value="Unassembled WGS sequence"/>
</dbReference>
<feature type="domain" description="LamG-like jellyroll fold" evidence="4">
    <location>
        <begin position="1176"/>
        <end position="1316"/>
    </location>
</feature>
<dbReference type="EMBL" id="JABJRC010000004">
    <property type="protein sequence ID" value="NOL42593.1"/>
    <property type="molecule type" value="Genomic_DNA"/>
</dbReference>
<dbReference type="InterPro" id="IPR013320">
    <property type="entry name" value="ConA-like_dom_sf"/>
</dbReference>